<dbReference type="Proteomes" id="UP001235939">
    <property type="component" value="Chromosome 02"/>
</dbReference>
<feature type="transmembrane region" description="Helical" evidence="1">
    <location>
        <begin position="102"/>
        <end position="123"/>
    </location>
</feature>
<sequence length="143" mass="15550">MQAKCVLELQTKSCSCHIPANPSTVTCAGDLPLNTTDPRVKLSPDPDNKIPDAVLTIKDLDFPDRAVYACEANNGGATNSTREAVLVRVKATTWVVTDKLAALWPFLGICAEVAVLCTIIFVYERKKGKPDMDDTDTEHNTSK</sequence>
<organism evidence="2 3">
    <name type="scientific">Cordylochernes scorpioides</name>
    <dbReference type="NCBI Taxonomy" id="51811"/>
    <lineage>
        <taxon>Eukaryota</taxon>
        <taxon>Metazoa</taxon>
        <taxon>Ecdysozoa</taxon>
        <taxon>Arthropoda</taxon>
        <taxon>Chelicerata</taxon>
        <taxon>Arachnida</taxon>
        <taxon>Pseudoscorpiones</taxon>
        <taxon>Cheliferoidea</taxon>
        <taxon>Chernetidae</taxon>
        <taxon>Cordylochernes</taxon>
    </lineage>
</organism>
<dbReference type="Gene3D" id="2.60.40.10">
    <property type="entry name" value="Immunoglobulins"/>
    <property type="match status" value="1"/>
</dbReference>
<gene>
    <name evidence="2" type="ORF">LAZ67_2004929</name>
</gene>
<keyword evidence="1" id="KW-0472">Membrane</keyword>
<dbReference type="InterPro" id="IPR013783">
    <property type="entry name" value="Ig-like_fold"/>
</dbReference>
<dbReference type="InterPro" id="IPR036179">
    <property type="entry name" value="Ig-like_dom_sf"/>
</dbReference>
<keyword evidence="1" id="KW-0812">Transmembrane</keyword>
<protein>
    <submittedName>
        <fullName evidence="2">NPTN</fullName>
    </submittedName>
</protein>
<evidence type="ECO:0000256" key="1">
    <source>
        <dbReference type="SAM" id="Phobius"/>
    </source>
</evidence>
<accession>A0ABY6K400</accession>
<dbReference type="SUPFAM" id="SSF48726">
    <property type="entry name" value="Immunoglobulin"/>
    <property type="match status" value="1"/>
</dbReference>
<evidence type="ECO:0000313" key="2">
    <source>
        <dbReference type="EMBL" id="UYV63597.1"/>
    </source>
</evidence>
<keyword evidence="1" id="KW-1133">Transmembrane helix</keyword>
<proteinExistence type="predicted"/>
<keyword evidence="3" id="KW-1185">Reference proteome</keyword>
<dbReference type="EMBL" id="CP092864">
    <property type="protein sequence ID" value="UYV63597.1"/>
    <property type="molecule type" value="Genomic_DNA"/>
</dbReference>
<reference evidence="2 3" key="1">
    <citation type="submission" date="2022-01" db="EMBL/GenBank/DDBJ databases">
        <title>A chromosomal length assembly of Cordylochernes scorpioides.</title>
        <authorList>
            <person name="Zeh D."/>
            <person name="Zeh J."/>
        </authorList>
    </citation>
    <scope>NUCLEOTIDE SEQUENCE [LARGE SCALE GENOMIC DNA]</scope>
    <source>
        <strain evidence="2">IN4F17</strain>
        <tissue evidence="2">Whole Body</tissue>
    </source>
</reference>
<name>A0ABY6K400_9ARAC</name>
<evidence type="ECO:0000313" key="3">
    <source>
        <dbReference type="Proteomes" id="UP001235939"/>
    </source>
</evidence>